<dbReference type="Pfam" id="PF23562">
    <property type="entry name" value="AMP-binding_C_3"/>
    <property type="match status" value="1"/>
</dbReference>
<evidence type="ECO:0008006" key="3">
    <source>
        <dbReference type="Google" id="ProtNLM"/>
    </source>
</evidence>
<dbReference type="InterPro" id="IPR042099">
    <property type="entry name" value="ANL_N_sf"/>
</dbReference>
<evidence type="ECO:0000313" key="1">
    <source>
        <dbReference type="EMBL" id="KAJ7624693.1"/>
    </source>
</evidence>
<sequence>MDNTLDLELNHVALLQDRALTRGDTILFKIPKSGFPQEWVDVTVAVFSSEVDRVACTLLADLQAKEIPSRSVIGMLMDGRPYLDFVYTIALSRLGYVPLMIPPRSMDESIISELMRKAETKAIVYDASLVSSITNYGLVAIPITPIDHITYDSSSLPPIEDLPSDTDLASFCQIAASSQAHKPGPEIHKIHCSLESSLRACAASCQAPQVHKMIVKTLMNKDDIQDVFLNRGSVNSATVLRQYLVCLFTGSCIVYPSRTSTTTQDLFTLVDTCRLNRMAMFGTFLSPHIQAAMGDQATLELLKGMRSISYSGVHLPVVEDDWCFHNVINLVPFVGFDPVSKTDSASDHESTRLFEFILLAGSPRLPQSHLLAADGHFHSGDLFEHQPDGSYVFRGRNDDWIKTKSAYWCDTKSIEDKVHETCGDLVKQCIVVGSFRPSPALFIEPNAGSPHEHESLKETILARMHEFNIRRYVSESITDKRLIFVVDQGVLPRTMKGNLRRAAIERQYSTILDEVYESLSV</sequence>
<gene>
    <name evidence="1" type="ORF">FB45DRAFT_869593</name>
</gene>
<proteinExistence type="predicted"/>
<dbReference type="AlphaFoldDB" id="A0AAD7BLH5"/>
<organism evidence="1 2">
    <name type="scientific">Roridomyces roridus</name>
    <dbReference type="NCBI Taxonomy" id="1738132"/>
    <lineage>
        <taxon>Eukaryota</taxon>
        <taxon>Fungi</taxon>
        <taxon>Dikarya</taxon>
        <taxon>Basidiomycota</taxon>
        <taxon>Agaricomycotina</taxon>
        <taxon>Agaricomycetes</taxon>
        <taxon>Agaricomycetidae</taxon>
        <taxon>Agaricales</taxon>
        <taxon>Marasmiineae</taxon>
        <taxon>Mycenaceae</taxon>
        <taxon>Roridomyces</taxon>
    </lineage>
</organism>
<name>A0AAD7BLH5_9AGAR</name>
<dbReference type="EMBL" id="JARKIF010000013">
    <property type="protein sequence ID" value="KAJ7624693.1"/>
    <property type="molecule type" value="Genomic_DNA"/>
</dbReference>
<keyword evidence="2" id="KW-1185">Reference proteome</keyword>
<protein>
    <recommendedName>
        <fullName evidence="3">AMP-dependent synthetase/ligase domain-containing protein</fullName>
    </recommendedName>
</protein>
<dbReference type="Gene3D" id="3.40.50.12780">
    <property type="entry name" value="N-terminal domain of ligase-like"/>
    <property type="match status" value="1"/>
</dbReference>
<reference evidence="1" key="1">
    <citation type="submission" date="2023-03" db="EMBL/GenBank/DDBJ databases">
        <title>Massive genome expansion in bonnet fungi (Mycena s.s.) driven by repeated elements and novel gene families across ecological guilds.</title>
        <authorList>
            <consortium name="Lawrence Berkeley National Laboratory"/>
            <person name="Harder C.B."/>
            <person name="Miyauchi S."/>
            <person name="Viragh M."/>
            <person name="Kuo A."/>
            <person name="Thoen E."/>
            <person name="Andreopoulos B."/>
            <person name="Lu D."/>
            <person name="Skrede I."/>
            <person name="Drula E."/>
            <person name="Henrissat B."/>
            <person name="Morin E."/>
            <person name="Kohler A."/>
            <person name="Barry K."/>
            <person name="LaButti K."/>
            <person name="Morin E."/>
            <person name="Salamov A."/>
            <person name="Lipzen A."/>
            <person name="Mereny Z."/>
            <person name="Hegedus B."/>
            <person name="Baldrian P."/>
            <person name="Stursova M."/>
            <person name="Weitz H."/>
            <person name="Taylor A."/>
            <person name="Grigoriev I.V."/>
            <person name="Nagy L.G."/>
            <person name="Martin F."/>
            <person name="Kauserud H."/>
        </authorList>
    </citation>
    <scope>NUCLEOTIDE SEQUENCE</scope>
    <source>
        <strain evidence="1">9284</strain>
    </source>
</reference>
<comment type="caution">
    <text evidence="1">The sequence shown here is derived from an EMBL/GenBank/DDBJ whole genome shotgun (WGS) entry which is preliminary data.</text>
</comment>
<dbReference type="SUPFAM" id="SSF56801">
    <property type="entry name" value="Acetyl-CoA synthetase-like"/>
    <property type="match status" value="1"/>
</dbReference>
<dbReference type="Proteomes" id="UP001221142">
    <property type="component" value="Unassembled WGS sequence"/>
</dbReference>
<accession>A0AAD7BLH5</accession>
<evidence type="ECO:0000313" key="2">
    <source>
        <dbReference type="Proteomes" id="UP001221142"/>
    </source>
</evidence>